<evidence type="ECO:0000256" key="2">
    <source>
        <dbReference type="ARBA" id="ARBA00008315"/>
    </source>
</evidence>
<feature type="region of interest" description="Disordered" evidence="5">
    <location>
        <begin position="171"/>
        <end position="244"/>
    </location>
</feature>
<evidence type="ECO:0000256" key="4">
    <source>
        <dbReference type="ARBA" id="ARBA00023216"/>
    </source>
</evidence>
<dbReference type="InterPro" id="IPR018502">
    <property type="entry name" value="Annexin_repeat"/>
</dbReference>
<dbReference type="SMART" id="SM00335">
    <property type="entry name" value="ANX"/>
    <property type="match status" value="3"/>
</dbReference>
<dbReference type="InterPro" id="IPR029488">
    <property type="entry name" value="Hmw/CFAP97"/>
</dbReference>
<feature type="region of interest" description="Disordered" evidence="5">
    <location>
        <begin position="1"/>
        <end position="20"/>
    </location>
</feature>
<feature type="compositionally biased region" description="Acidic residues" evidence="5">
    <location>
        <begin position="173"/>
        <end position="182"/>
    </location>
</feature>
<dbReference type="Pfam" id="PF13879">
    <property type="entry name" value="Hmw_CFAP97"/>
    <property type="match status" value="1"/>
</dbReference>
<dbReference type="SUPFAM" id="SSF47874">
    <property type="entry name" value="Annexin"/>
    <property type="match status" value="1"/>
</dbReference>
<keyword evidence="6" id="KW-1185">Reference proteome</keyword>
<protein>
    <submittedName>
        <fullName evidence="7">Myosin-9-like</fullName>
    </submittedName>
</protein>
<feature type="compositionally biased region" description="Basic and acidic residues" evidence="5">
    <location>
        <begin position="231"/>
        <end position="244"/>
    </location>
</feature>
<dbReference type="InterPro" id="IPR001464">
    <property type="entry name" value="Annexin"/>
</dbReference>
<comment type="similarity">
    <text evidence="1">Belongs to the annexin family.</text>
</comment>
<evidence type="ECO:0000256" key="1">
    <source>
        <dbReference type="ARBA" id="ARBA00007831"/>
    </source>
</evidence>
<comment type="similarity">
    <text evidence="2">Belongs to the CFAP97 family.</text>
</comment>
<evidence type="ECO:0000313" key="7">
    <source>
        <dbReference type="RefSeq" id="XP_006811254.1"/>
    </source>
</evidence>
<feature type="compositionally biased region" description="Acidic residues" evidence="5">
    <location>
        <begin position="190"/>
        <end position="200"/>
    </location>
</feature>
<sequence length="664" mass="76157">MSSTLKMPRPPQGNTFPTGNKLLQKRWDQRAYRMHVQKMRGMRAGLDNKTPKNYLHLQLRLKKIQAEEERQATIEHENRILLAKLTQVCRSHGNIDNWNLEHEPRSLNRPYMEKQIHKIEQENQNIMRRLTKISSYYKPDKWEDEYVLHQYYLQMKAAETKDYELYCSRTEGIESESEDEAEKTEKQHESEDESDADDETASAAPSKKKTEKSDKRPITKKQHTHFPLLGQERKKEEAKRKKEVAIARGQRYDEKGDAAILFKATKGMAVDTLPKLSETGNAESAVVKALARRRYKQRQANRQRFELEYELDLLEEIKVKLNEDWDDTIHALILEREEYDARCLQHALKGIGTLEATLIEILCTRNNAAISAIKTAYSDKYESDLMDDIKSDITDTAFRNLILGLAKGIHDEGGVVDKSQAQDDAKELFEMEEDERWNTESGKFNEIITDYSMAQMLAVLEEYAKLKEQKVTEMVANEFEGQMHDGISALVKCLHNCPGFLAGRIHESLTSAGDDSTLVRVVVTRSEVDLVQIKKIYKKRYGNTLEEDVQNKCKGSHKKVVLEIVKLAGYPKKGQQQQQQQWSALKQGNMKYQAPPKVKPLKRPPPSKKKAVDPDNPIMKTLKEGKPVSHPRSAKKSVKKGQDNASSRSSSSTSHGNKDSDDEK</sequence>
<accession>A0ABM0LU13</accession>
<dbReference type="PRINTS" id="PR00196">
    <property type="entry name" value="ANNEXIN"/>
</dbReference>
<keyword evidence="3" id="KW-0677">Repeat</keyword>
<dbReference type="PANTHER" id="PTHR10502:SF175">
    <property type="entry name" value="ANNEXIN A13"/>
    <property type="match status" value="1"/>
</dbReference>
<dbReference type="Pfam" id="PF00191">
    <property type="entry name" value="Annexin"/>
    <property type="match status" value="2"/>
</dbReference>
<dbReference type="Proteomes" id="UP000694865">
    <property type="component" value="Unplaced"/>
</dbReference>
<dbReference type="InterPro" id="IPR037104">
    <property type="entry name" value="Annexin_sf"/>
</dbReference>
<reference evidence="7" key="1">
    <citation type="submission" date="2025-08" db="UniProtKB">
        <authorList>
            <consortium name="RefSeq"/>
        </authorList>
    </citation>
    <scope>IDENTIFICATION</scope>
    <source>
        <tissue evidence="7">Testes</tissue>
    </source>
</reference>
<keyword evidence="4" id="KW-0041">Annexin</keyword>
<evidence type="ECO:0000313" key="6">
    <source>
        <dbReference type="Proteomes" id="UP000694865"/>
    </source>
</evidence>
<dbReference type="PANTHER" id="PTHR10502">
    <property type="entry name" value="ANNEXIN"/>
    <property type="match status" value="1"/>
</dbReference>
<dbReference type="GeneID" id="100374557"/>
<organism evidence="6 7">
    <name type="scientific">Saccoglossus kowalevskii</name>
    <name type="common">Acorn worm</name>
    <dbReference type="NCBI Taxonomy" id="10224"/>
    <lineage>
        <taxon>Eukaryota</taxon>
        <taxon>Metazoa</taxon>
        <taxon>Hemichordata</taxon>
        <taxon>Enteropneusta</taxon>
        <taxon>Harrimaniidae</taxon>
        <taxon>Saccoglossus</taxon>
    </lineage>
</organism>
<feature type="compositionally biased region" description="Basic residues" evidence="5">
    <location>
        <begin position="599"/>
        <end position="609"/>
    </location>
</feature>
<dbReference type="PROSITE" id="PS51897">
    <property type="entry name" value="ANNEXIN_2"/>
    <property type="match status" value="2"/>
</dbReference>
<feature type="region of interest" description="Disordered" evidence="5">
    <location>
        <begin position="572"/>
        <end position="664"/>
    </location>
</feature>
<name>A0ABM0LU13_SACKO</name>
<evidence type="ECO:0000256" key="3">
    <source>
        <dbReference type="ARBA" id="ARBA00022737"/>
    </source>
</evidence>
<proteinExistence type="inferred from homology"/>
<evidence type="ECO:0000256" key="5">
    <source>
        <dbReference type="SAM" id="MobiDB-lite"/>
    </source>
</evidence>
<gene>
    <name evidence="7" type="primary">LOC100374557</name>
</gene>
<dbReference type="RefSeq" id="XP_006811254.1">
    <property type="nucleotide sequence ID" value="XM_006811191.1"/>
</dbReference>
<dbReference type="Gene3D" id="1.10.220.10">
    <property type="entry name" value="Annexin"/>
    <property type="match status" value="4"/>
</dbReference>